<dbReference type="EMBL" id="ANNG01000021">
    <property type="protein sequence ID" value="ERJ28648.1"/>
    <property type="molecule type" value="Genomic_DNA"/>
</dbReference>
<dbReference type="PATRIC" id="fig|1242968.3.peg.1207"/>
<organism evidence="1 2">
    <name type="scientific">Campylobacter concisus UNSWCS</name>
    <dbReference type="NCBI Taxonomy" id="1242968"/>
    <lineage>
        <taxon>Bacteria</taxon>
        <taxon>Pseudomonadati</taxon>
        <taxon>Campylobacterota</taxon>
        <taxon>Epsilonproteobacteria</taxon>
        <taxon>Campylobacterales</taxon>
        <taxon>Campylobacteraceae</taxon>
        <taxon>Campylobacter</taxon>
    </lineage>
</organism>
<reference evidence="1 2" key="1">
    <citation type="journal article" date="2013" name="BMC Genomics">
        <title>Comparative genomics of Campylobacter concisus isolates reveals genetic diversity and provides insights into disease association.</title>
        <authorList>
            <person name="Deshpande N.P."/>
            <person name="Kaakoush N.O."/>
            <person name="Wilkins M.R."/>
            <person name="Mitchell H.M."/>
        </authorList>
    </citation>
    <scope>NUCLEOTIDE SEQUENCE [LARGE SCALE GENOMIC DNA]</scope>
    <source>
        <strain evidence="1 2">UNSWCS</strain>
    </source>
</reference>
<name>U2GRP2_9BACT</name>
<dbReference type="Proteomes" id="UP000016620">
    <property type="component" value="Unassembled WGS sequence"/>
</dbReference>
<accession>U2GRP2</accession>
<protein>
    <submittedName>
        <fullName evidence="1">Uncharacterized protein</fullName>
    </submittedName>
</protein>
<proteinExistence type="predicted"/>
<evidence type="ECO:0000313" key="1">
    <source>
        <dbReference type="EMBL" id="ERJ28648.1"/>
    </source>
</evidence>
<dbReference type="AlphaFoldDB" id="U2GRP2"/>
<sequence>MKTAITDIQKCKKPDWKELKEEKLINAYDAMQTIYKKHFEQANPYVYTPEQIRDALSKVNTLVNQIELKILFDEEAMKKNNKAFKD</sequence>
<gene>
    <name evidence="1" type="ORF">UNSWCS_922</name>
</gene>
<comment type="caution">
    <text evidence="1">The sequence shown here is derived from an EMBL/GenBank/DDBJ whole genome shotgun (WGS) entry which is preliminary data.</text>
</comment>
<evidence type="ECO:0000313" key="2">
    <source>
        <dbReference type="Proteomes" id="UP000016620"/>
    </source>
</evidence>